<keyword evidence="3" id="KW-1185">Reference proteome</keyword>
<proteinExistence type="predicted"/>
<sequence>MKGLISIIIPTFNRAQILPETLDSILSQSYEMWECIVVDDGSTDNTDDLLNTYAKSDSRFQYIKRPKDKPKGANACRNYGFEISKGDFINWFDSDDIMHPEFLQTRISKLIEEDSLDFCACLGRKFVKGIEVDALTIKPHVLISNNYLEDYLLNGLFFYTPAPLWRKRFLLGKELFDETMQRAQESDFHFRMLSLNPNYLYLEDALFYVRVGQESITKGADKSFLAQNSVFKYFNTVFNVLKNKKDENRLMEYVFYRQAVNYYNLNLLKPNFFERLKLFFSHSHYLVGYTLSTKKLKNHIVKIILGIGLILFFKKGYDLFYYPQYNYRTTPSAN</sequence>
<protein>
    <submittedName>
        <fullName evidence="2">Glycosyltransferase</fullName>
    </submittedName>
</protein>
<evidence type="ECO:0000313" key="3">
    <source>
        <dbReference type="Proteomes" id="UP001198402"/>
    </source>
</evidence>
<dbReference type="Gene3D" id="3.90.550.10">
    <property type="entry name" value="Spore Coat Polysaccharide Biosynthesis Protein SpsA, Chain A"/>
    <property type="match status" value="1"/>
</dbReference>
<dbReference type="SUPFAM" id="SSF53448">
    <property type="entry name" value="Nucleotide-diphospho-sugar transferases"/>
    <property type="match status" value="1"/>
</dbReference>
<dbReference type="InterPro" id="IPR001173">
    <property type="entry name" value="Glyco_trans_2-like"/>
</dbReference>
<gene>
    <name evidence="2" type="ORF">LBV24_10865</name>
</gene>
<accession>A0ABS7Y389</accession>
<dbReference type="CDD" id="cd00761">
    <property type="entry name" value="Glyco_tranf_GTA_type"/>
    <property type="match status" value="1"/>
</dbReference>
<dbReference type="InterPro" id="IPR029044">
    <property type="entry name" value="Nucleotide-diphossugar_trans"/>
</dbReference>
<dbReference type="InterPro" id="IPR050834">
    <property type="entry name" value="Glycosyltransf_2"/>
</dbReference>
<dbReference type="Pfam" id="PF00535">
    <property type="entry name" value="Glycos_transf_2"/>
    <property type="match status" value="1"/>
</dbReference>
<dbReference type="RefSeq" id="WP_224478680.1">
    <property type="nucleotide sequence ID" value="NZ_JAIUJS010000005.1"/>
</dbReference>
<reference evidence="3" key="1">
    <citation type="submission" date="2023-07" db="EMBL/GenBank/DDBJ databases">
        <authorList>
            <person name="Yue Y."/>
        </authorList>
    </citation>
    <scope>NUCLEOTIDE SEQUENCE [LARGE SCALE GENOMIC DNA]</scope>
    <source>
        <strain evidence="3">2Y89</strain>
    </source>
</reference>
<evidence type="ECO:0000259" key="1">
    <source>
        <dbReference type="Pfam" id="PF00535"/>
    </source>
</evidence>
<dbReference type="Proteomes" id="UP001198402">
    <property type="component" value="Unassembled WGS sequence"/>
</dbReference>
<feature type="domain" description="Glycosyltransferase 2-like" evidence="1">
    <location>
        <begin position="6"/>
        <end position="128"/>
    </location>
</feature>
<evidence type="ECO:0000313" key="2">
    <source>
        <dbReference type="EMBL" id="MCA0153719.1"/>
    </source>
</evidence>
<dbReference type="PANTHER" id="PTHR43685">
    <property type="entry name" value="GLYCOSYLTRANSFERASE"/>
    <property type="match status" value="1"/>
</dbReference>
<organism evidence="2 3">
    <name type="scientific">Winogradskyella vincentii</name>
    <dbReference type="NCBI Taxonomy" id="2877122"/>
    <lineage>
        <taxon>Bacteria</taxon>
        <taxon>Pseudomonadati</taxon>
        <taxon>Bacteroidota</taxon>
        <taxon>Flavobacteriia</taxon>
        <taxon>Flavobacteriales</taxon>
        <taxon>Flavobacteriaceae</taxon>
        <taxon>Winogradskyella</taxon>
    </lineage>
</organism>
<dbReference type="PANTHER" id="PTHR43685:SF2">
    <property type="entry name" value="GLYCOSYLTRANSFERASE 2-LIKE DOMAIN-CONTAINING PROTEIN"/>
    <property type="match status" value="1"/>
</dbReference>
<name>A0ABS7Y389_9FLAO</name>
<comment type="caution">
    <text evidence="2">The sequence shown here is derived from an EMBL/GenBank/DDBJ whole genome shotgun (WGS) entry which is preliminary data.</text>
</comment>
<dbReference type="EMBL" id="JAIUJS010000005">
    <property type="protein sequence ID" value="MCA0153719.1"/>
    <property type="molecule type" value="Genomic_DNA"/>
</dbReference>